<dbReference type="GO" id="GO:0033387">
    <property type="term" value="P:putrescine biosynthetic process from arginine, via ornithine"/>
    <property type="evidence" value="ECO:0007669"/>
    <property type="project" value="UniProtKB-UniPathway"/>
</dbReference>
<evidence type="ECO:0000256" key="4">
    <source>
        <dbReference type="ARBA" id="ARBA00023239"/>
    </source>
</evidence>
<evidence type="ECO:0000256" key="2">
    <source>
        <dbReference type="ARBA" id="ARBA00008872"/>
    </source>
</evidence>
<evidence type="ECO:0000256" key="3">
    <source>
        <dbReference type="ARBA" id="ARBA00022898"/>
    </source>
</evidence>
<dbReference type="PROSITE" id="PS00879">
    <property type="entry name" value="ODR_DC_2_2"/>
    <property type="match status" value="1"/>
</dbReference>
<dbReference type="RefSeq" id="XP_013898153.1">
    <property type="nucleotide sequence ID" value="XM_014042699.1"/>
</dbReference>
<dbReference type="UniPathway" id="UPA00535">
    <property type="reaction ID" value="UER00288"/>
</dbReference>
<gene>
    <name evidence="10" type="ORF">MNEG_8829</name>
</gene>
<comment type="catalytic activity">
    <reaction evidence="8">
        <text>L-ornithine + H(+) = putrescine + CO2</text>
        <dbReference type="Rhea" id="RHEA:22964"/>
        <dbReference type="ChEBI" id="CHEBI:15378"/>
        <dbReference type="ChEBI" id="CHEBI:16526"/>
        <dbReference type="ChEBI" id="CHEBI:46911"/>
        <dbReference type="ChEBI" id="CHEBI:326268"/>
        <dbReference type="EC" id="4.1.1.17"/>
    </reaction>
</comment>
<organism evidence="10 11">
    <name type="scientific">Monoraphidium neglectum</name>
    <dbReference type="NCBI Taxonomy" id="145388"/>
    <lineage>
        <taxon>Eukaryota</taxon>
        <taxon>Viridiplantae</taxon>
        <taxon>Chlorophyta</taxon>
        <taxon>core chlorophytes</taxon>
        <taxon>Chlorophyceae</taxon>
        <taxon>CS clade</taxon>
        <taxon>Sphaeropleales</taxon>
        <taxon>Selenastraceae</taxon>
        <taxon>Monoraphidium</taxon>
    </lineage>
</organism>
<evidence type="ECO:0000256" key="7">
    <source>
        <dbReference type="ARBA" id="ARBA00046672"/>
    </source>
</evidence>
<evidence type="ECO:0000256" key="8">
    <source>
        <dbReference type="ARBA" id="ARBA00049127"/>
    </source>
</evidence>
<dbReference type="GO" id="GO:0004586">
    <property type="term" value="F:ornithine decarboxylase activity"/>
    <property type="evidence" value="ECO:0007669"/>
    <property type="project" value="UniProtKB-EC"/>
</dbReference>
<keyword evidence="11" id="KW-1185">Reference proteome</keyword>
<dbReference type="AlphaFoldDB" id="A0A0D2KUT9"/>
<comment type="similarity">
    <text evidence="2">Belongs to the Orn/Lys/Arg decarboxylase class-II family.</text>
</comment>
<dbReference type="PRINTS" id="PR01179">
    <property type="entry name" value="ODADCRBXLASE"/>
</dbReference>
<dbReference type="InterPro" id="IPR022653">
    <property type="entry name" value="De-COase2_pyr-phos_BS"/>
</dbReference>
<dbReference type="Pfam" id="PF02784">
    <property type="entry name" value="Orn_Arg_deC_N"/>
    <property type="match status" value="1"/>
</dbReference>
<name>A0A0D2KUT9_9CHLO</name>
<evidence type="ECO:0000313" key="11">
    <source>
        <dbReference type="Proteomes" id="UP000054498"/>
    </source>
</evidence>
<dbReference type="PROSITE" id="PS00878">
    <property type="entry name" value="ODR_DC_2_1"/>
    <property type="match status" value="1"/>
</dbReference>
<evidence type="ECO:0000313" key="10">
    <source>
        <dbReference type="EMBL" id="KIY99133.1"/>
    </source>
</evidence>
<sequence>MPRVAPFYAVKCNPQPALLRLLAALGAGFDCASKAELEAVMALGVPQDRIIFAHPCKRPLDLRFAAAAGVRLTTFDCEGELSKVQELWPTAELVLRLRCDDPEARVPLGLKYGADPSEAHRLLAAAKSLGLRVVGVSFHVGSSCKNLGAFERAISSARAAFDQGLALGHDMRLLDIGGGFTGRFDQSGCVVISEIARAVNAAVNAHFPVEGGVRLIAEPGRYFAEASAVLAAH</sequence>
<evidence type="ECO:0000256" key="6">
    <source>
        <dbReference type="ARBA" id="ARBA00034138"/>
    </source>
</evidence>
<dbReference type="InterPro" id="IPR022644">
    <property type="entry name" value="De-COase2_N"/>
</dbReference>
<dbReference type="OrthoDB" id="5034579at2759"/>
<dbReference type="FunFam" id="3.20.20.10:FF:000005">
    <property type="entry name" value="Ornithine decarboxylase"/>
    <property type="match status" value="1"/>
</dbReference>
<comment type="subunit">
    <text evidence="7">Homodimer. Only the dimer is catalytically active, as the active sites are constructed of residues from both monomers.</text>
</comment>
<protein>
    <recommendedName>
        <fullName evidence="6">ornithine decarboxylase</fullName>
        <ecNumber evidence="6">4.1.1.17</ecNumber>
    </recommendedName>
</protein>
<dbReference type="EMBL" id="KK101943">
    <property type="protein sequence ID" value="KIY99133.1"/>
    <property type="molecule type" value="Genomic_DNA"/>
</dbReference>
<reference evidence="10 11" key="1">
    <citation type="journal article" date="2013" name="BMC Genomics">
        <title>Reconstruction of the lipid metabolism for the microalga Monoraphidium neglectum from its genome sequence reveals characteristics suitable for biofuel production.</title>
        <authorList>
            <person name="Bogen C."/>
            <person name="Al-Dilaimi A."/>
            <person name="Albersmeier A."/>
            <person name="Wichmann J."/>
            <person name="Grundmann M."/>
            <person name="Rupp O."/>
            <person name="Lauersen K.J."/>
            <person name="Blifernez-Klassen O."/>
            <person name="Kalinowski J."/>
            <person name="Goesmann A."/>
            <person name="Mussgnug J.H."/>
            <person name="Kruse O."/>
        </authorList>
    </citation>
    <scope>NUCLEOTIDE SEQUENCE [LARGE SCALE GENOMIC DNA]</scope>
    <source>
        <strain evidence="10 11">SAG 48.87</strain>
    </source>
</reference>
<comment type="cofactor">
    <cofactor evidence="1">
        <name>pyridoxal 5'-phosphate</name>
        <dbReference type="ChEBI" id="CHEBI:597326"/>
    </cofactor>
</comment>
<dbReference type="PANTHER" id="PTHR11482:SF6">
    <property type="entry name" value="ORNITHINE DECARBOXYLASE 1-RELATED"/>
    <property type="match status" value="1"/>
</dbReference>
<dbReference type="GeneID" id="25741704"/>
<evidence type="ECO:0000259" key="9">
    <source>
        <dbReference type="Pfam" id="PF02784"/>
    </source>
</evidence>
<keyword evidence="4 10" id="KW-0456">Lyase</keyword>
<feature type="domain" description="Orn/DAP/Arg decarboxylase 2 N-terminal" evidence="9">
    <location>
        <begin position="1"/>
        <end position="224"/>
    </location>
</feature>
<dbReference type="GO" id="GO:0005737">
    <property type="term" value="C:cytoplasm"/>
    <property type="evidence" value="ECO:0007669"/>
    <property type="project" value="TreeGrafter"/>
</dbReference>
<dbReference type="InterPro" id="IPR029066">
    <property type="entry name" value="PLP-binding_barrel"/>
</dbReference>
<proteinExistence type="inferred from homology"/>
<dbReference type="KEGG" id="mng:MNEG_8829"/>
<dbReference type="Proteomes" id="UP000054498">
    <property type="component" value="Unassembled WGS sequence"/>
</dbReference>
<dbReference type="SUPFAM" id="SSF51419">
    <property type="entry name" value="PLP-binding barrel"/>
    <property type="match status" value="1"/>
</dbReference>
<evidence type="ECO:0000256" key="1">
    <source>
        <dbReference type="ARBA" id="ARBA00001933"/>
    </source>
</evidence>
<accession>A0A0D2KUT9</accession>
<keyword evidence="3" id="KW-0663">Pyridoxal phosphate</keyword>
<dbReference type="EC" id="4.1.1.17" evidence="6"/>
<dbReference type="InterPro" id="IPR000183">
    <property type="entry name" value="Orn/DAP/Arg_de-COase"/>
</dbReference>
<comment type="pathway">
    <text evidence="5">Amine and polyamine biosynthesis; putrescine biosynthesis via L-ornithine pathway; putrescine from L-ornithine: step 1/1.</text>
</comment>
<dbReference type="STRING" id="145388.A0A0D2KUT9"/>
<dbReference type="Gene3D" id="3.20.20.10">
    <property type="entry name" value="Alanine racemase"/>
    <property type="match status" value="1"/>
</dbReference>
<dbReference type="InterPro" id="IPR002433">
    <property type="entry name" value="Orn_de-COase"/>
</dbReference>
<dbReference type="InterPro" id="IPR022657">
    <property type="entry name" value="De-COase2_CS"/>
</dbReference>
<evidence type="ECO:0000256" key="5">
    <source>
        <dbReference type="ARBA" id="ARBA00034115"/>
    </source>
</evidence>
<dbReference type="PANTHER" id="PTHR11482">
    <property type="entry name" value="ARGININE/DIAMINOPIMELATE/ORNITHINE DECARBOXYLASE"/>
    <property type="match status" value="1"/>
</dbReference>
<dbReference type="PRINTS" id="PR01182">
    <property type="entry name" value="ORNDCRBXLASE"/>
</dbReference>